<dbReference type="Proteomes" id="UP000673691">
    <property type="component" value="Unassembled WGS sequence"/>
</dbReference>
<name>A0A8H7ZWW8_9FUNG</name>
<feature type="region of interest" description="Disordered" evidence="5">
    <location>
        <begin position="51"/>
        <end position="210"/>
    </location>
</feature>
<evidence type="ECO:0000256" key="5">
    <source>
        <dbReference type="SAM" id="MobiDB-lite"/>
    </source>
</evidence>
<dbReference type="Pfam" id="PF01428">
    <property type="entry name" value="zf-AN1"/>
    <property type="match status" value="1"/>
</dbReference>
<feature type="non-terminal residue" evidence="7">
    <location>
        <position position="1"/>
    </location>
</feature>
<dbReference type="Gene3D" id="4.10.1110.10">
    <property type="entry name" value="AN1-like Zinc finger"/>
    <property type="match status" value="1"/>
</dbReference>
<reference evidence="7 8" key="1">
    <citation type="journal article" name="Sci. Rep.">
        <title>Genome-scale phylogenetic analyses confirm Olpidium as the closest living zoosporic fungus to the non-flagellated, terrestrial fungi.</title>
        <authorList>
            <person name="Chang Y."/>
            <person name="Rochon D."/>
            <person name="Sekimoto S."/>
            <person name="Wang Y."/>
            <person name="Chovatia M."/>
            <person name="Sandor L."/>
            <person name="Salamov A."/>
            <person name="Grigoriev I.V."/>
            <person name="Stajich J.E."/>
            <person name="Spatafora J.W."/>
        </authorList>
    </citation>
    <scope>NUCLEOTIDE SEQUENCE [LARGE SCALE GENOMIC DNA]</scope>
    <source>
        <strain evidence="7">S191</strain>
    </source>
</reference>
<gene>
    <name evidence="7" type="ORF">BJ554DRAFT_6922</name>
</gene>
<evidence type="ECO:0000256" key="1">
    <source>
        <dbReference type="ARBA" id="ARBA00022723"/>
    </source>
</evidence>
<dbReference type="PANTHER" id="PTHR10634:SF67">
    <property type="entry name" value="AN1-TYPE ZINC FINGER PROTEIN 3"/>
    <property type="match status" value="1"/>
</dbReference>
<keyword evidence="1" id="KW-0479">Metal-binding</keyword>
<dbReference type="AlphaFoldDB" id="A0A8H7ZWW8"/>
<evidence type="ECO:0000256" key="4">
    <source>
        <dbReference type="PROSITE-ProRule" id="PRU00449"/>
    </source>
</evidence>
<accession>A0A8H7ZWW8</accession>
<feature type="compositionally biased region" description="Low complexity" evidence="5">
    <location>
        <begin position="68"/>
        <end position="85"/>
    </location>
</feature>
<evidence type="ECO:0000259" key="6">
    <source>
        <dbReference type="PROSITE" id="PS51039"/>
    </source>
</evidence>
<dbReference type="EMBL" id="JAEFCI010004413">
    <property type="protein sequence ID" value="KAG5460964.1"/>
    <property type="molecule type" value="Genomic_DNA"/>
</dbReference>
<keyword evidence="3" id="KW-0862">Zinc</keyword>
<feature type="compositionally biased region" description="Basic and acidic residues" evidence="5">
    <location>
        <begin position="108"/>
        <end position="142"/>
    </location>
</feature>
<dbReference type="PANTHER" id="PTHR10634">
    <property type="entry name" value="AN1-TYPE ZINC FINGER PROTEIN"/>
    <property type="match status" value="1"/>
</dbReference>
<dbReference type="SUPFAM" id="SSF118310">
    <property type="entry name" value="AN1-like Zinc finger"/>
    <property type="match status" value="1"/>
</dbReference>
<dbReference type="InterPro" id="IPR050652">
    <property type="entry name" value="AN1_A20_ZnFinger"/>
</dbReference>
<comment type="caution">
    <text evidence="7">The sequence shown here is derived from an EMBL/GenBank/DDBJ whole genome shotgun (WGS) entry which is preliminary data.</text>
</comment>
<feature type="domain" description="AN1-type" evidence="6">
    <location>
        <begin position="210"/>
        <end position="258"/>
    </location>
</feature>
<evidence type="ECO:0000313" key="8">
    <source>
        <dbReference type="Proteomes" id="UP000673691"/>
    </source>
</evidence>
<dbReference type="GO" id="GO:0008270">
    <property type="term" value="F:zinc ion binding"/>
    <property type="evidence" value="ECO:0007669"/>
    <property type="project" value="UniProtKB-KW"/>
</dbReference>
<proteinExistence type="predicted"/>
<protein>
    <recommendedName>
        <fullName evidence="6">AN1-type domain-containing protein</fullName>
    </recommendedName>
</protein>
<feature type="compositionally biased region" description="Low complexity" evidence="5">
    <location>
        <begin position="188"/>
        <end position="204"/>
    </location>
</feature>
<dbReference type="PROSITE" id="PS51039">
    <property type="entry name" value="ZF_AN1"/>
    <property type="match status" value="1"/>
</dbReference>
<dbReference type="OrthoDB" id="428577at2759"/>
<dbReference type="SMART" id="SM00154">
    <property type="entry name" value="ZnF_AN1"/>
    <property type="match status" value="1"/>
</dbReference>
<dbReference type="InterPro" id="IPR000058">
    <property type="entry name" value="Znf_AN1"/>
</dbReference>
<dbReference type="InterPro" id="IPR035896">
    <property type="entry name" value="AN1-like_Znf"/>
</dbReference>
<evidence type="ECO:0000313" key="7">
    <source>
        <dbReference type="EMBL" id="KAG5460964.1"/>
    </source>
</evidence>
<keyword evidence="2 4" id="KW-0863">Zinc-finger</keyword>
<sequence>EAPVACVAASSKNKTELLTTTARTSDDFSLQDFRTLHSTISTVSVALDEAEKAPGAGAAEDAEFKGCTAAAPRRPAPTAASATPELKPKPKSRSKPLSAGSAGRKRSDRWAGDGGKRHPVKPEADADAARKQGDFPDGEFRQASRAGRAESGGGETGQLASDAEPTHPQKGRSTSSARRLKSKDRSRTSATAAAAAGTGDNGAAPGKKPTTARVRCAVCNRRLPLVAATFRCRCGKPFCSNHRYSDRHTCTYDYKAEGRIAIARENPCVISKRRERW</sequence>
<organism evidence="7 8">
    <name type="scientific">Olpidium bornovanus</name>
    <dbReference type="NCBI Taxonomy" id="278681"/>
    <lineage>
        <taxon>Eukaryota</taxon>
        <taxon>Fungi</taxon>
        <taxon>Fungi incertae sedis</taxon>
        <taxon>Olpidiomycota</taxon>
        <taxon>Olpidiomycotina</taxon>
        <taxon>Olpidiomycetes</taxon>
        <taxon>Olpidiales</taxon>
        <taxon>Olpidiaceae</taxon>
        <taxon>Olpidium</taxon>
    </lineage>
</organism>
<keyword evidence="8" id="KW-1185">Reference proteome</keyword>
<evidence type="ECO:0000256" key="3">
    <source>
        <dbReference type="ARBA" id="ARBA00022833"/>
    </source>
</evidence>
<evidence type="ECO:0000256" key="2">
    <source>
        <dbReference type="ARBA" id="ARBA00022771"/>
    </source>
</evidence>